<dbReference type="GO" id="GO:0005774">
    <property type="term" value="C:vacuolar membrane"/>
    <property type="evidence" value="ECO:0007669"/>
    <property type="project" value="UniProtKB-SubCell"/>
</dbReference>
<dbReference type="PANTHER" id="PTHR24223:SF443">
    <property type="entry name" value="MULTIDRUG-RESISTANCE LIKE PROTEIN 1, ISOFORM I"/>
    <property type="match status" value="1"/>
</dbReference>
<evidence type="ECO:0000256" key="14">
    <source>
        <dbReference type="ARBA" id="ARBA00047523"/>
    </source>
</evidence>
<gene>
    <name evidence="20" type="ORF">OSB1V03_LOCUS3503</name>
</gene>
<feature type="transmembrane region" description="Helical" evidence="17">
    <location>
        <begin position="549"/>
        <end position="569"/>
    </location>
</feature>
<evidence type="ECO:0000256" key="15">
    <source>
        <dbReference type="SAM" id="Coils"/>
    </source>
</evidence>
<dbReference type="FunFam" id="3.40.50.300:FF:000074">
    <property type="entry name" value="Multidrug resistance-associated protein 5 isoform 1"/>
    <property type="match status" value="1"/>
</dbReference>
<dbReference type="EMBL" id="CAJPIZ010001431">
    <property type="protein sequence ID" value="CAG2103472.1"/>
    <property type="molecule type" value="Genomic_DNA"/>
</dbReference>
<dbReference type="Proteomes" id="UP000759131">
    <property type="component" value="Unassembled WGS sequence"/>
</dbReference>
<dbReference type="EMBL" id="OC856006">
    <property type="protein sequence ID" value="CAD7623042.1"/>
    <property type="molecule type" value="Genomic_DNA"/>
</dbReference>
<dbReference type="CDD" id="cd03244">
    <property type="entry name" value="ABCC_MRP_domain2"/>
    <property type="match status" value="1"/>
</dbReference>
<dbReference type="Pfam" id="PF00005">
    <property type="entry name" value="ABC_tran"/>
    <property type="match status" value="2"/>
</dbReference>
<dbReference type="CDD" id="cd18595">
    <property type="entry name" value="ABC_6TM_MRP1_2_3_6_D1_like"/>
    <property type="match status" value="1"/>
</dbReference>
<feature type="transmembrane region" description="Helical" evidence="17">
    <location>
        <begin position="1125"/>
        <end position="1150"/>
    </location>
</feature>
<dbReference type="NCBIfam" id="TIGR00957">
    <property type="entry name" value="MRP_assoc_pro"/>
    <property type="match status" value="1"/>
</dbReference>
<feature type="coiled-coil region" evidence="15">
    <location>
        <begin position="866"/>
        <end position="966"/>
    </location>
</feature>
<evidence type="ECO:0000256" key="12">
    <source>
        <dbReference type="ARBA" id="ARBA00023136"/>
    </source>
</evidence>
<feature type="domain" description="ABC transporter" evidence="18">
    <location>
        <begin position="1314"/>
        <end position="1549"/>
    </location>
</feature>
<evidence type="ECO:0000256" key="9">
    <source>
        <dbReference type="ARBA" id="ARBA00022741"/>
    </source>
</evidence>
<comment type="similarity">
    <text evidence="3">Belongs to the ABC transporter superfamily. ABCC family. Conjugate transporter (TC 3.A.1.208) subfamily.</text>
</comment>
<evidence type="ECO:0000256" key="17">
    <source>
        <dbReference type="SAM" id="Phobius"/>
    </source>
</evidence>
<evidence type="ECO:0000313" key="20">
    <source>
        <dbReference type="EMBL" id="CAD7623042.1"/>
    </source>
</evidence>
<dbReference type="CDD" id="cd03250">
    <property type="entry name" value="ABCC_MRP_domain1"/>
    <property type="match status" value="1"/>
</dbReference>
<feature type="transmembrane region" description="Helical" evidence="17">
    <location>
        <begin position="422"/>
        <end position="441"/>
    </location>
</feature>
<dbReference type="FunFam" id="1.20.1560.10:FF:000020">
    <property type="entry name" value="ABC metal ion transporter"/>
    <property type="match status" value="1"/>
</dbReference>
<keyword evidence="5" id="KW-1003">Cell membrane</keyword>
<evidence type="ECO:0000256" key="13">
    <source>
        <dbReference type="ARBA" id="ARBA00024220"/>
    </source>
</evidence>
<evidence type="ECO:0000256" key="10">
    <source>
        <dbReference type="ARBA" id="ARBA00022840"/>
    </source>
</evidence>
<keyword evidence="6" id="KW-0926">Vacuole</keyword>
<sequence length="1571" mass="176397">MSLMEDFCGSEFWLWKISVDQNFGDIKLVDLGLEYTFCDPMFQRHSSRMDSIVTILLLIVSICDAIYSIVKIAQNSSYHKYLLYSTLIRVLVIAVQTFNRKKGIATSGSLFIFWALLSICNAINVYSLISESIQIHIHSSNIIKDIEEFTNTTSLIYLPLVLVQLILSCFSDASQQKTEKELNPKETASFFSKLWFFWFSTLIYRGFKKSLIQEDMWTLSPGNRTDVIADRLDAYLTKKRNQKQKQNKNKENTKLKPNESGEKINIIWPIFKMYWTHLLFVAIVKLIPSVLTFVSSLVLKELIGFMQSGQYGDCKQPLWHGFLFAIIMFTSSTIESLLNSQYDYHIFVFAMRVRSALISIIYNKVIKLSPNGRKVFTTGEIVNIMSVDTQRVMEYVQLANLLWICPLQIGISIYLLWQELQYGSLAGLIVMLALLPVNAFIGARMRGQQIRLLKQRDQRTKLMSEILNGIKVLKLYAWETSFDQLIRKFRSLEMKNLRKQAYLSAGITFAFNSAPFFVAIASFSTYLMIDRSNVLDAQKVFVSQAIFNILRRPLAFFPQLITTTMMFFVSIRRINKFINCDELKDQSPGIGGNQSKDHQSNGKANGVTNGIANGMSNGKSKSDSQIVLSNASFKWDSDETTPSLSNISLDVKPNKLIAIVGKVGTGKSSFLSALLGEMEQISGYKNIIGSMAYVPQQAWIQNASVRNNILFGKEYNSDKYNKVIHSCALEPDFALLSGGDLTEIGEKGINLSGGQKQRISLARAVYNDADVYLLDDPLSAVDSHVGKHIFDNAIGPKGLLKNKTRILVTHKIAVLPHVDEIVVLKDGQISECGSYSQLIRNGGSFAEFLAEFMSDGPEEIVEPEDMEIIEEMANHIERQLSRYSSNGTEFMSDGPEEIVEPEDMEIIEEMANHIERQLSRYSSNGSIRRRFSMRSSSMISGNDSEAVETENALKQKTEDKKKIENSKLISTEHLKTGSVGYKVYYDYMKAIGIFGTIVLVVAYIAANAFNVGTQVWLSDWSNDAHVNGSTISTQERLEVYAGLGMGQTIFILIATITLNLSCLRGSSILHDRMLDNVIRLPMSFFDTTPIGRILNRFSKDTDVTDITLSISIRTLTIEFFRTCGLIANIALGTPVVLVAFLPLGILYYGIQKYYISTSRQLKRLESVSRSPIYSHFSETVAGASSIRAYGAIHRFIDESNRKVDINHTCYYPSVVSTRWLTVRLEFLGNCSVFFTALFSVLYRGSLSPGKAGLAITSALSITSALNLLVRGSTDLESNIVSVERIIEYTKEKQEAEWFGDTSKLDKSWPSKGAIDFNNYSTRYREGLDLILKRIDVNIAPGTRVGIVGRTGAGKSSLTLALFRIIEADGGSIAIDGVTIANLGLQDLRSRLTIIPQDPVLFTGSLRLNLDPFNRYSDDELWTALELAHLKRFATSLEAGLDHQITEGGDNLSVGQKQLVCLARALLKKSSKILVLDEATAAVDLQTDELIQKTIRDEFFDCTIVTIAHRLNTIMDYDKVIVMDSGTVVEYDSPNALLNDKHSTFYSMTRDSHQRNRLHNNFYGLLDFTLSL</sequence>
<feature type="domain" description="ABC transmembrane type-1" evidence="19">
    <location>
        <begin position="997"/>
        <end position="1277"/>
    </location>
</feature>
<feature type="transmembrane region" description="Helical" evidence="17">
    <location>
        <begin position="395"/>
        <end position="416"/>
    </location>
</feature>
<protein>
    <recommendedName>
        <fullName evidence="13">ABC-type glutathione-S-conjugate transporter</fullName>
        <ecNumber evidence="13">7.6.2.3</ecNumber>
    </recommendedName>
</protein>
<feature type="transmembrane region" description="Helical" evidence="17">
    <location>
        <begin position="149"/>
        <end position="170"/>
    </location>
</feature>
<keyword evidence="9" id="KW-0547">Nucleotide-binding</keyword>
<keyword evidence="12 17" id="KW-0472">Membrane</keyword>
<evidence type="ECO:0000256" key="16">
    <source>
        <dbReference type="SAM" id="MobiDB-lite"/>
    </source>
</evidence>
<keyword evidence="11 17" id="KW-1133">Transmembrane helix</keyword>
<comment type="subcellular location">
    <subcellularLocation>
        <location evidence="2">Cell membrane</location>
        <topology evidence="2">Multi-pass membrane protein</topology>
    </subcellularLocation>
    <subcellularLocation>
        <location evidence="1">Vacuole membrane</location>
        <topology evidence="1">Multi-pass membrane protein</topology>
    </subcellularLocation>
</comment>
<comment type="catalytic activity">
    <reaction evidence="14">
        <text>leukotriene C4(in) + ATP + H2O = leukotriene C4(out) + ADP + phosphate + H(+)</text>
        <dbReference type="Rhea" id="RHEA:38963"/>
        <dbReference type="ChEBI" id="CHEBI:15377"/>
        <dbReference type="ChEBI" id="CHEBI:15378"/>
        <dbReference type="ChEBI" id="CHEBI:30616"/>
        <dbReference type="ChEBI" id="CHEBI:43474"/>
        <dbReference type="ChEBI" id="CHEBI:57973"/>
        <dbReference type="ChEBI" id="CHEBI:456216"/>
    </reaction>
    <physiologicalReaction direction="left-to-right" evidence="14">
        <dbReference type="Rhea" id="RHEA:38964"/>
    </physiologicalReaction>
</comment>
<dbReference type="FunFam" id="3.40.50.300:FF:000293">
    <property type="entry name" value="ATP binding cassette subfamily C member 1"/>
    <property type="match status" value="1"/>
</dbReference>
<dbReference type="PANTHER" id="PTHR24223">
    <property type="entry name" value="ATP-BINDING CASSETTE SUB-FAMILY C"/>
    <property type="match status" value="1"/>
</dbReference>
<keyword evidence="15" id="KW-0175">Coiled coil</keyword>
<evidence type="ECO:0000259" key="19">
    <source>
        <dbReference type="PROSITE" id="PS50929"/>
    </source>
</evidence>
<dbReference type="InterPro" id="IPR003439">
    <property type="entry name" value="ABC_transporter-like_ATP-bd"/>
</dbReference>
<dbReference type="InterPro" id="IPR017871">
    <property type="entry name" value="ABC_transporter-like_CS"/>
</dbReference>
<evidence type="ECO:0000256" key="8">
    <source>
        <dbReference type="ARBA" id="ARBA00022737"/>
    </source>
</evidence>
<feature type="domain" description="ABC transporter" evidence="18">
    <location>
        <begin position="626"/>
        <end position="851"/>
    </location>
</feature>
<dbReference type="Gene3D" id="1.20.1560.10">
    <property type="entry name" value="ABC transporter type 1, transmembrane domain"/>
    <property type="match status" value="2"/>
</dbReference>
<evidence type="ECO:0000256" key="11">
    <source>
        <dbReference type="ARBA" id="ARBA00022989"/>
    </source>
</evidence>
<evidence type="ECO:0000313" key="21">
    <source>
        <dbReference type="Proteomes" id="UP000759131"/>
    </source>
</evidence>
<evidence type="ECO:0000256" key="4">
    <source>
        <dbReference type="ARBA" id="ARBA00022448"/>
    </source>
</evidence>
<feature type="transmembrane region" description="Helical" evidence="17">
    <location>
        <begin position="501"/>
        <end position="529"/>
    </location>
</feature>
<feature type="transmembrane region" description="Helical" evidence="17">
    <location>
        <begin position="990"/>
        <end position="1009"/>
    </location>
</feature>
<dbReference type="InterPro" id="IPR005292">
    <property type="entry name" value="MRP"/>
</dbReference>
<dbReference type="SUPFAM" id="SSF90123">
    <property type="entry name" value="ABC transporter transmembrane region"/>
    <property type="match status" value="2"/>
</dbReference>
<feature type="transmembrane region" description="Helical" evidence="17">
    <location>
        <begin position="51"/>
        <end position="69"/>
    </location>
</feature>
<feature type="transmembrane region" description="Helical" evidence="17">
    <location>
        <begin position="110"/>
        <end position="129"/>
    </location>
</feature>
<evidence type="ECO:0000256" key="2">
    <source>
        <dbReference type="ARBA" id="ARBA00004651"/>
    </source>
</evidence>
<dbReference type="InterPro" id="IPR027417">
    <property type="entry name" value="P-loop_NTPase"/>
</dbReference>
<organism evidence="20">
    <name type="scientific">Medioppia subpectinata</name>
    <dbReference type="NCBI Taxonomy" id="1979941"/>
    <lineage>
        <taxon>Eukaryota</taxon>
        <taxon>Metazoa</taxon>
        <taxon>Ecdysozoa</taxon>
        <taxon>Arthropoda</taxon>
        <taxon>Chelicerata</taxon>
        <taxon>Arachnida</taxon>
        <taxon>Acari</taxon>
        <taxon>Acariformes</taxon>
        <taxon>Sarcoptiformes</taxon>
        <taxon>Oribatida</taxon>
        <taxon>Brachypylina</taxon>
        <taxon>Oppioidea</taxon>
        <taxon>Oppiidae</taxon>
        <taxon>Medioppia</taxon>
    </lineage>
</organism>
<dbReference type="GO" id="GO:0000323">
    <property type="term" value="C:lytic vacuole"/>
    <property type="evidence" value="ECO:0007669"/>
    <property type="project" value="UniProtKB-ARBA"/>
</dbReference>
<evidence type="ECO:0000256" key="5">
    <source>
        <dbReference type="ARBA" id="ARBA00022475"/>
    </source>
</evidence>
<evidence type="ECO:0000256" key="7">
    <source>
        <dbReference type="ARBA" id="ARBA00022692"/>
    </source>
</evidence>
<dbReference type="InterPro" id="IPR036640">
    <property type="entry name" value="ABC1_TM_sf"/>
</dbReference>
<feature type="domain" description="ABC transmembrane type-1" evidence="19">
    <location>
        <begin position="289"/>
        <end position="566"/>
    </location>
</feature>
<dbReference type="Gene3D" id="3.40.50.300">
    <property type="entry name" value="P-loop containing nucleotide triphosphate hydrolases"/>
    <property type="match status" value="2"/>
</dbReference>
<dbReference type="GO" id="GO:0005886">
    <property type="term" value="C:plasma membrane"/>
    <property type="evidence" value="ECO:0007669"/>
    <property type="project" value="UniProtKB-SubCell"/>
</dbReference>
<name>A0A7R9KJH5_9ACAR</name>
<dbReference type="GO" id="GO:0015431">
    <property type="term" value="F:ABC-type glutathione S-conjugate transporter activity"/>
    <property type="evidence" value="ECO:0007669"/>
    <property type="project" value="UniProtKB-EC"/>
</dbReference>
<reference evidence="20" key="1">
    <citation type="submission" date="2020-11" db="EMBL/GenBank/DDBJ databases">
        <authorList>
            <person name="Tran Van P."/>
        </authorList>
    </citation>
    <scope>NUCLEOTIDE SEQUENCE</scope>
</reference>
<feature type="transmembrane region" description="Helical" evidence="17">
    <location>
        <begin position="1039"/>
        <end position="1063"/>
    </location>
</feature>
<feature type="compositionally biased region" description="Polar residues" evidence="16">
    <location>
        <begin position="601"/>
        <end position="622"/>
    </location>
</feature>
<dbReference type="PROSITE" id="PS00211">
    <property type="entry name" value="ABC_TRANSPORTER_1"/>
    <property type="match status" value="2"/>
</dbReference>
<dbReference type="CDD" id="cd18603">
    <property type="entry name" value="ABC_6TM_MRP1_2_3_6_D2_like"/>
    <property type="match status" value="1"/>
</dbReference>
<evidence type="ECO:0000256" key="6">
    <source>
        <dbReference type="ARBA" id="ARBA00022554"/>
    </source>
</evidence>
<keyword evidence="7 17" id="KW-0812">Transmembrane</keyword>
<keyword evidence="4" id="KW-0813">Transport</keyword>
<dbReference type="OrthoDB" id="262778at2759"/>
<keyword evidence="8" id="KW-0677">Repeat</keyword>
<keyword evidence="21" id="KW-1185">Reference proteome</keyword>
<evidence type="ECO:0000256" key="3">
    <source>
        <dbReference type="ARBA" id="ARBA00009726"/>
    </source>
</evidence>
<dbReference type="EC" id="7.6.2.3" evidence="13"/>
<dbReference type="GO" id="GO:0005524">
    <property type="term" value="F:ATP binding"/>
    <property type="evidence" value="ECO:0007669"/>
    <property type="project" value="UniProtKB-KW"/>
</dbReference>
<dbReference type="Pfam" id="PF00664">
    <property type="entry name" value="ABC_membrane"/>
    <property type="match status" value="2"/>
</dbReference>
<dbReference type="SMART" id="SM00382">
    <property type="entry name" value="AAA"/>
    <property type="match status" value="2"/>
</dbReference>
<dbReference type="SUPFAM" id="SSF52540">
    <property type="entry name" value="P-loop containing nucleoside triphosphate hydrolases"/>
    <property type="match status" value="2"/>
</dbReference>
<keyword evidence="10" id="KW-0067">ATP-binding</keyword>
<feature type="transmembrane region" description="Helical" evidence="17">
    <location>
        <begin position="278"/>
        <end position="299"/>
    </location>
</feature>
<proteinExistence type="inferred from homology"/>
<dbReference type="InterPro" id="IPR011527">
    <property type="entry name" value="ABC1_TM_dom"/>
</dbReference>
<accession>A0A7R9KJH5</accession>
<dbReference type="InterPro" id="IPR050173">
    <property type="entry name" value="ABC_transporter_C-like"/>
</dbReference>
<dbReference type="PROSITE" id="PS50893">
    <property type="entry name" value="ABC_TRANSPORTER_2"/>
    <property type="match status" value="2"/>
</dbReference>
<evidence type="ECO:0000259" key="18">
    <source>
        <dbReference type="PROSITE" id="PS50893"/>
    </source>
</evidence>
<dbReference type="FunFam" id="1.20.1560.10:FF:000001">
    <property type="entry name" value="ATP-binding cassette subfamily C member 1"/>
    <property type="match status" value="1"/>
</dbReference>
<dbReference type="PROSITE" id="PS50929">
    <property type="entry name" value="ABC_TM1F"/>
    <property type="match status" value="2"/>
</dbReference>
<feature type="region of interest" description="Disordered" evidence="16">
    <location>
        <begin position="588"/>
        <end position="622"/>
    </location>
</feature>
<dbReference type="InterPro" id="IPR003593">
    <property type="entry name" value="AAA+_ATPase"/>
</dbReference>
<dbReference type="GO" id="GO:0016887">
    <property type="term" value="F:ATP hydrolysis activity"/>
    <property type="evidence" value="ECO:0007669"/>
    <property type="project" value="InterPro"/>
</dbReference>
<evidence type="ECO:0000256" key="1">
    <source>
        <dbReference type="ARBA" id="ARBA00004128"/>
    </source>
</evidence>
<feature type="transmembrane region" description="Helical" evidence="17">
    <location>
        <begin position="319"/>
        <end position="338"/>
    </location>
</feature>